<feature type="transmembrane region" description="Helical" evidence="1">
    <location>
        <begin position="55"/>
        <end position="74"/>
    </location>
</feature>
<comment type="caution">
    <text evidence="3">The sequence shown here is derived from an EMBL/GenBank/DDBJ whole genome shotgun (WGS) entry which is preliminary data.</text>
</comment>
<organism evidence="3 4">
    <name type="scientific">Niveibacterium umoris</name>
    <dbReference type="NCBI Taxonomy" id="1193620"/>
    <lineage>
        <taxon>Bacteria</taxon>
        <taxon>Pseudomonadati</taxon>
        <taxon>Pseudomonadota</taxon>
        <taxon>Betaproteobacteria</taxon>
        <taxon>Rhodocyclales</taxon>
        <taxon>Rhodocyclaceae</taxon>
        <taxon>Niveibacterium</taxon>
    </lineage>
</organism>
<dbReference type="AlphaFoldDB" id="A0A840BQI3"/>
<feature type="transmembrane region" description="Helical" evidence="1">
    <location>
        <begin position="86"/>
        <end position="107"/>
    </location>
</feature>
<dbReference type="RefSeq" id="WP_183635003.1">
    <property type="nucleotide sequence ID" value="NZ_BAABLE010000005.1"/>
</dbReference>
<dbReference type="EMBL" id="JACIET010000002">
    <property type="protein sequence ID" value="MBB4013086.1"/>
    <property type="molecule type" value="Genomic_DNA"/>
</dbReference>
<feature type="transmembrane region" description="Helical" evidence="1">
    <location>
        <begin position="29"/>
        <end position="48"/>
    </location>
</feature>
<keyword evidence="1" id="KW-0472">Membrane</keyword>
<accession>A0A840BQI3</accession>
<feature type="signal peptide" evidence="2">
    <location>
        <begin position="1"/>
        <end position="19"/>
    </location>
</feature>
<evidence type="ECO:0000256" key="1">
    <source>
        <dbReference type="SAM" id="Phobius"/>
    </source>
</evidence>
<dbReference type="Proteomes" id="UP000561045">
    <property type="component" value="Unassembled WGS sequence"/>
</dbReference>
<name>A0A840BQI3_9RHOO</name>
<keyword evidence="1" id="KW-0812">Transmembrane</keyword>
<proteinExistence type="predicted"/>
<keyword evidence="2" id="KW-0732">Signal</keyword>
<keyword evidence="4" id="KW-1185">Reference proteome</keyword>
<sequence>MPKRLVVAIALLMPSAAYAHETMVLELVGYVLFPSHLLAVVLAPVFAPRERGGRAFLLVLVGYQLTFYLAMFGFEVIRTLLRIPELPFVATFVTAFVLNAVAWVAFFRHWKRSSAIQTEEKIDT</sequence>
<evidence type="ECO:0000313" key="3">
    <source>
        <dbReference type="EMBL" id="MBB4013086.1"/>
    </source>
</evidence>
<evidence type="ECO:0000313" key="4">
    <source>
        <dbReference type="Proteomes" id="UP000561045"/>
    </source>
</evidence>
<keyword evidence="1" id="KW-1133">Transmembrane helix</keyword>
<reference evidence="3 4" key="1">
    <citation type="submission" date="2020-08" db="EMBL/GenBank/DDBJ databases">
        <title>Genomic Encyclopedia of Type Strains, Phase IV (KMG-IV): sequencing the most valuable type-strain genomes for metagenomic binning, comparative biology and taxonomic classification.</title>
        <authorList>
            <person name="Goeker M."/>
        </authorList>
    </citation>
    <scope>NUCLEOTIDE SEQUENCE [LARGE SCALE GENOMIC DNA]</scope>
    <source>
        <strain evidence="3 4">DSM 106739</strain>
    </source>
</reference>
<evidence type="ECO:0000256" key="2">
    <source>
        <dbReference type="SAM" id="SignalP"/>
    </source>
</evidence>
<gene>
    <name evidence="3" type="ORF">GGR36_002432</name>
</gene>
<protein>
    <submittedName>
        <fullName evidence="3">Uncharacterized protein</fullName>
    </submittedName>
</protein>
<feature type="chain" id="PRO_5032916165" evidence="2">
    <location>
        <begin position="20"/>
        <end position="124"/>
    </location>
</feature>